<sequence>MRVVYLLVLAGFLAITGLAFLIAGIVLLSKGDASCSEGSSNTSNRKSLNLTEKCSYSEEAITKGLDKFLQKVQDSYYKLHPNKISSKPKVSSAEIQAKYRSYDPSPQNIKIITDKALALLDEINAITFESHKLKPRERKALAQVKHYLQHIFGTPYDVNYYAGDFLLGPNLWCWQPLCDTRSEMKNSLYHFKPNSTEDLENLLKKFGEIKETFVQYRKNMEYGVLVGMVRSIEQCKAGINGLTSDFREISIKGAKGVLEEDFVKRLLQYEFLEVLTNNSEEISTWEKKHGKSVNQSLRDSLVENIGKPIEDFFTYLRKDHMQHCVSSNVSSGLATLPLSYVYVNNTADKSRPANGSLPTGERLSGNDSYKLLVSYFTTNTMSPKEINDLGFKMLKELYPQVLEVARLVTQQTDNDTAKEEFRKKLKSRVSELNYLEGEFPKNESDENAHVLCGNVEGAKKYCPTRWRALQNWFDEAHMALGLLDPKTINMFHFNGAKHTTPNCPIQLSPDFNPSGGANYNRAGKDCKKNARYNIPFFTSEPANRYEEWSINAHEGRPGHHTQVQGLEEHFRDSCGGVIKWLDQETYYTAFTEGWGLYAENPLIGEDTDVYKDEPLQKYGMLKWQVWRALRLIVDSGLHYQGFSRQKALDFFADFAWDESGEALREVTRYQSAPGQATAYMIGQQHIKKLREYAKEMLGDKFKLRDFHYHLLSQGSAPLSYLEQSIETYVKCVKNENASGCYEILNPAVNDPAADVDDDVGDDLYEPIRGRHYF</sequence>
<name>A0AAU9VLP1_9CNID</name>
<evidence type="ECO:0000313" key="1">
    <source>
        <dbReference type="EMBL" id="CAH3031038.1"/>
    </source>
</evidence>
<organism evidence="1 2">
    <name type="scientific">Pocillopora meandrina</name>
    <dbReference type="NCBI Taxonomy" id="46732"/>
    <lineage>
        <taxon>Eukaryota</taxon>
        <taxon>Metazoa</taxon>
        <taxon>Cnidaria</taxon>
        <taxon>Anthozoa</taxon>
        <taxon>Hexacorallia</taxon>
        <taxon>Scleractinia</taxon>
        <taxon>Astrocoeniina</taxon>
        <taxon>Pocilloporidae</taxon>
        <taxon>Pocillopora</taxon>
    </lineage>
</organism>
<dbReference type="Proteomes" id="UP001159428">
    <property type="component" value="Unassembled WGS sequence"/>
</dbReference>
<dbReference type="PANTHER" id="PTHR33361">
    <property type="entry name" value="GLR0591 PROTEIN"/>
    <property type="match status" value="1"/>
</dbReference>
<evidence type="ECO:0000313" key="2">
    <source>
        <dbReference type="Proteomes" id="UP001159428"/>
    </source>
</evidence>
<keyword evidence="2" id="KW-1185">Reference proteome</keyword>
<proteinExistence type="predicted"/>
<dbReference type="AlphaFoldDB" id="A0AAU9VLP1"/>
<gene>
    <name evidence="1" type="ORF">PMEA_00000514</name>
</gene>
<protein>
    <submittedName>
        <fullName evidence="1">Uncharacterized protein</fullName>
    </submittedName>
</protein>
<accession>A0AAU9VLP1</accession>
<dbReference type="PANTHER" id="PTHR33361:SF2">
    <property type="entry name" value="DUF885 DOMAIN-CONTAINING PROTEIN"/>
    <property type="match status" value="1"/>
</dbReference>
<dbReference type="InterPro" id="IPR010281">
    <property type="entry name" value="DUF885"/>
</dbReference>
<reference evidence="1 2" key="1">
    <citation type="submission" date="2022-05" db="EMBL/GenBank/DDBJ databases">
        <authorList>
            <consortium name="Genoscope - CEA"/>
            <person name="William W."/>
        </authorList>
    </citation>
    <scope>NUCLEOTIDE SEQUENCE [LARGE SCALE GENOMIC DNA]</scope>
</reference>
<comment type="caution">
    <text evidence="1">The sequence shown here is derived from an EMBL/GenBank/DDBJ whole genome shotgun (WGS) entry which is preliminary data.</text>
</comment>
<dbReference type="Pfam" id="PF05960">
    <property type="entry name" value="DUF885"/>
    <property type="match status" value="1"/>
</dbReference>
<dbReference type="EMBL" id="CALNXJ010000001">
    <property type="protein sequence ID" value="CAH3031038.1"/>
    <property type="molecule type" value="Genomic_DNA"/>
</dbReference>